<evidence type="ECO:0000256" key="3">
    <source>
        <dbReference type="ARBA" id="ARBA00022475"/>
    </source>
</evidence>
<dbReference type="CDD" id="cd06173">
    <property type="entry name" value="MFS_MefA_like"/>
    <property type="match status" value="1"/>
</dbReference>
<evidence type="ECO:0000313" key="9">
    <source>
        <dbReference type="Proteomes" id="UP000093111"/>
    </source>
</evidence>
<proteinExistence type="predicted"/>
<keyword evidence="3" id="KW-1003">Cell membrane</keyword>
<dbReference type="OrthoDB" id="9809918at2"/>
<organism evidence="8 9">
    <name type="scientific">Pararhizobium polonicum</name>
    <dbReference type="NCBI Taxonomy" id="1612624"/>
    <lineage>
        <taxon>Bacteria</taxon>
        <taxon>Pseudomonadati</taxon>
        <taxon>Pseudomonadota</taxon>
        <taxon>Alphaproteobacteria</taxon>
        <taxon>Hyphomicrobiales</taxon>
        <taxon>Rhizobiaceae</taxon>
        <taxon>Rhizobium/Agrobacterium group</taxon>
        <taxon>Pararhizobium</taxon>
    </lineage>
</organism>
<evidence type="ECO:0000256" key="7">
    <source>
        <dbReference type="SAM" id="Phobius"/>
    </source>
</evidence>
<evidence type="ECO:0008006" key="10">
    <source>
        <dbReference type="Google" id="ProtNLM"/>
    </source>
</evidence>
<evidence type="ECO:0000256" key="6">
    <source>
        <dbReference type="ARBA" id="ARBA00023136"/>
    </source>
</evidence>
<feature type="transmembrane region" description="Helical" evidence="7">
    <location>
        <begin position="51"/>
        <end position="72"/>
    </location>
</feature>
<protein>
    <recommendedName>
        <fullName evidence="10">MFS transporter</fullName>
    </recommendedName>
</protein>
<feature type="transmembrane region" description="Helical" evidence="7">
    <location>
        <begin position="381"/>
        <end position="403"/>
    </location>
</feature>
<evidence type="ECO:0000256" key="2">
    <source>
        <dbReference type="ARBA" id="ARBA00022448"/>
    </source>
</evidence>
<name>A0A1C7NZW5_9HYPH</name>
<dbReference type="Pfam" id="PF05977">
    <property type="entry name" value="MFS_3"/>
    <property type="match status" value="1"/>
</dbReference>
<feature type="transmembrane region" description="Helical" evidence="7">
    <location>
        <begin position="266"/>
        <end position="284"/>
    </location>
</feature>
<dbReference type="RefSeq" id="WP_068955003.1">
    <property type="nucleotide sequence ID" value="NZ_LGLV01000009.1"/>
</dbReference>
<dbReference type="PANTHER" id="PTHR23513">
    <property type="entry name" value="INTEGRAL MEMBRANE EFFLUX PROTEIN-RELATED"/>
    <property type="match status" value="1"/>
</dbReference>
<keyword evidence="5 7" id="KW-1133">Transmembrane helix</keyword>
<dbReference type="STRING" id="1612624.ADU59_15280"/>
<gene>
    <name evidence="8" type="ORF">ADU59_15280</name>
</gene>
<dbReference type="GO" id="GO:0005886">
    <property type="term" value="C:plasma membrane"/>
    <property type="evidence" value="ECO:0007669"/>
    <property type="project" value="UniProtKB-SubCell"/>
</dbReference>
<dbReference type="EMBL" id="LGLV01000009">
    <property type="protein sequence ID" value="OBZ94555.1"/>
    <property type="molecule type" value="Genomic_DNA"/>
</dbReference>
<feature type="transmembrane region" description="Helical" evidence="7">
    <location>
        <begin position="229"/>
        <end position="246"/>
    </location>
</feature>
<feature type="transmembrane region" description="Helical" evidence="7">
    <location>
        <begin position="178"/>
        <end position="196"/>
    </location>
</feature>
<feature type="transmembrane region" description="Helical" evidence="7">
    <location>
        <begin position="316"/>
        <end position="333"/>
    </location>
</feature>
<evidence type="ECO:0000256" key="4">
    <source>
        <dbReference type="ARBA" id="ARBA00022692"/>
    </source>
</evidence>
<keyword evidence="2" id="KW-0813">Transport</keyword>
<comment type="subcellular location">
    <subcellularLocation>
        <location evidence="1">Cell membrane</location>
        <topology evidence="1">Multi-pass membrane protein</topology>
    </subcellularLocation>
</comment>
<dbReference type="SUPFAM" id="SSF103473">
    <property type="entry name" value="MFS general substrate transporter"/>
    <property type="match status" value="1"/>
</dbReference>
<feature type="transmembrane region" description="Helical" evidence="7">
    <location>
        <begin position="84"/>
        <end position="113"/>
    </location>
</feature>
<evidence type="ECO:0000256" key="5">
    <source>
        <dbReference type="ARBA" id="ARBA00022989"/>
    </source>
</evidence>
<reference evidence="8 9" key="1">
    <citation type="journal article" date="2016" name="Syst. Appl. Microbiol.">
        <title>Pararhizobium polonicum sp. nov. isolated from tumors on stone fruit rootstocks.</title>
        <authorList>
            <person name="Pulawska J."/>
            <person name="Kuzmanovic N."/>
            <person name="Willems A."/>
            <person name="Pothier J.F."/>
        </authorList>
    </citation>
    <scope>NUCLEOTIDE SEQUENCE [LARGE SCALE GENOMIC DNA]</scope>
    <source>
        <strain evidence="8 9">F5.1</strain>
    </source>
</reference>
<accession>A0A1C7NZW5</accession>
<comment type="caution">
    <text evidence="8">The sequence shown here is derived from an EMBL/GenBank/DDBJ whole genome shotgun (WGS) entry which is preliminary data.</text>
</comment>
<dbReference type="InterPro" id="IPR036259">
    <property type="entry name" value="MFS_trans_sf"/>
</dbReference>
<dbReference type="PANTHER" id="PTHR23513:SF11">
    <property type="entry name" value="STAPHYLOFERRIN A TRANSPORTER"/>
    <property type="match status" value="1"/>
</dbReference>
<evidence type="ECO:0000256" key="1">
    <source>
        <dbReference type="ARBA" id="ARBA00004651"/>
    </source>
</evidence>
<keyword evidence="6 7" id="KW-0472">Membrane</keyword>
<sequence>MTAIPSDQRLMPEPKSRNFILFSIAQCVSFSGDWMQKAAIGWLVWELTHSPAWVGAVALSDLIAAFWVAPLAGTVTDRSNPYRLIWLTQVLAMANSCLIWLLVVLGLVSPWLLLAWAVMDSTLQGFNQPARMMVTGALAPHGRVSQAIAANSIAANLARSIGPMVGGFIMVHSGVSDVFLINAVSFVAIMAVLVHVRPWIDRPGLAVRSVHFTGDIVSGFRYILRAPQVAMLFALTLSFSLLARPFTELFPALAGGTFKGGPDTLGLLMAAQGIGALFGAGWMLRKRAVGTLVRITFAAALGIAVSLILFSTTGTLALALPLIAFAGLFHVVCNIGMQTMAQTMSEPAMRGRVLALYTLVFRAGPALGAFLIGFAAHRFDLQILIGLAAGAFLIGIILAIPAVRSVYFAERSPTSPQG</sequence>
<feature type="transmembrane region" description="Helical" evidence="7">
    <location>
        <begin position="354"/>
        <end position="375"/>
    </location>
</feature>
<keyword evidence="4 7" id="KW-0812">Transmembrane</keyword>
<dbReference type="AlphaFoldDB" id="A0A1C7NZW5"/>
<evidence type="ECO:0000313" key="8">
    <source>
        <dbReference type="EMBL" id="OBZ94555.1"/>
    </source>
</evidence>
<dbReference type="Proteomes" id="UP000093111">
    <property type="component" value="Unassembled WGS sequence"/>
</dbReference>
<feature type="transmembrane region" description="Helical" evidence="7">
    <location>
        <begin position="291"/>
        <end position="310"/>
    </location>
</feature>
<keyword evidence="9" id="KW-1185">Reference proteome</keyword>
<dbReference type="Gene3D" id="1.20.1250.20">
    <property type="entry name" value="MFS general substrate transporter like domains"/>
    <property type="match status" value="1"/>
</dbReference>
<dbReference type="InterPro" id="IPR010290">
    <property type="entry name" value="TM_effector"/>
</dbReference>